<dbReference type="Proteomes" id="UP000193920">
    <property type="component" value="Unassembled WGS sequence"/>
</dbReference>
<dbReference type="OrthoDB" id="5595153at2759"/>
<name>A0A1Y2DHM4_9FUNG</name>
<evidence type="ECO:0000313" key="3">
    <source>
        <dbReference type="Proteomes" id="UP000193920"/>
    </source>
</evidence>
<feature type="region of interest" description="Disordered" evidence="1">
    <location>
        <begin position="279"/>
        <end position="315"/>
    </location>
</feature>
<organism evidence="2 3">
    <name type="scientific">Neocallimastix californiae</name>
    <dbReference type="NCBI Taxonomy" id="1754190"/>
    <lineage>
        <taxon>Eukaryota</taxon>
        <taxon>Fungi</taxon>
        <taxon>Fungi incertae sedis</taxon>
        <taxon>Chytridiomycota</taxon>
        <taxon>Chytridiomycota incertae sedis</taxon>
        <taxon>Neocallimastigomycetes</taxon>
        <taxon>Neocallimastigales</taxon>
        <taxon>Neocallimastigaceae</taxon>
        <taxon>Neocallimastix</taxon>
    </lineage>
</organism>
<dbReference type="EMBL" id="MCOG01000066">
    <property type="protein sequence ID" value="ORY58646.1"/>
    <property type="molecule type" value="Genomic_DNA"/>
</dbReference>
<protein>
    <submittedName>
        <fullName evidence="2">Uncharacterized protein</fullName>
    </submittedName>
</protein>
<evidence type="ECO:0000313" key="2">
    <source>
        <dbReference type="EMBL" id="ORY58646.1"/>
    </source>
</evidence>
<evidence type="ECO:0000256" key="1">
    <source>
        <dbReference type="SAM" id="MobiDB-lite"/>
    </source>
</evidence>
<keyword evidence="3" id="KW-1185">Reference proteome</keyword>
<dbReference type="AlphaFoldDB" id="A0A1Y2DHM4"/>
<proteinExistence type="predicted"/>
<gene>
    <name evidence="2" type="ORF">LY90DRAFT_454634</name>
</gene>
<sequence length="348" mass="40108">MQYSVILENSLKAYLQKQKNFRALVKGVQRTLQDKKYKHTNSSFEDFIKSRWNISKKEAYRYLISAKVIDQLEEFDIQPCYERICRSLYNCAKTPKQMKLLWGSILRTAGNRPDSINSSHVKKMWKQLCADKNYNKICHYEDEIMNKIEKSLNEYSKDSKQRQIKSIDDNNTHSNNYPSPIMNVPIIPSNNNINTVNEINNYYNTPYTQVEYPLLTISTQPSQQETYYPSPIQTSPSSNNIYNKGNNVKPLNITTLSVPSVNVIKYPVYEVQLPSPLPTQVPSQLPSPLPTQVPPQLPSPLPTQIPPQLPSPLPTEVPPQLPTVSINNQCAPIFTNYQEQPQQIVYYY</sequence>
<reference evidence="2 3" key="1">
    <citation type="submission" date="2016-08" db="EMBL/GenBank/DDBJ databases">
        <title>A Parts List for Fungal Cellulosomes Revealed by Comparative Genomics.</title>
        <authorList>
            <consortium name="DOE Joint Genome Institute"/>
            <person name="Haitjema C.H."/>
            <person name="Gilmore S.P."/>
            <person name="Henske J.K."/>
            <person name="Solomon K.V."/>
            <person name="De Groot R."/>
            <person name="Kuo A."/>
            <person name="Mondo S.J."/>
            <person name="Salamov A.A."/>
            <person name="Labutti K."/>
            <person name="Zhao Z."/>
            <person name="Chiniquy J."/>
            <person name="Barry K."/>
            <person name="Brewer H.M."/>
            <person name="Purvine S.O."/>
            <person name="Wright A.T."/>
            <person name="Boxma B."/>
            <person name="Van Alen T."/>
            <person name="Hackstein J.H."/>
            <person name="Baker S.E."/>
            <person name="Grigoriev I.V."/>
            <person name="O'Malley M.A."/>
        </authorList>
    </citation>
    <scope>NUCLEOTIDE SEQUENCE [LARGE SCALE GENOMIC DNA]</scope>
    <source>
        <strain evidence="2 3">G1</strain>
    </source>
</reference>
<comment type="caution">
    <text evidence="2">The sequence shown here is derived from an EMBL/GenBank/DDBJ whole genome shotgun (WGS) entry which is preliminary data.</text>
</comment>
<accession>A0A1Y2DHM4</accession>